<protein>
    <submittedName>
        <fullName evidence="2">Uncharacterized protein</fullName>
    </submittedName>
</protein>
<keyword evidence="3" id="KW-1185">Reference proteome</keyword>
<keyword evidence="1" id="KW-0732">Signal</keyword>
<dbReference type="AlphaFoldDB" id="A0AA36H0E4"/>
<evidence type="ECO:0000256" key="1">
    <source>
        <dbReference type="SAM" id="SignalP"/>
    </source>
</evidence>
<accession>A0AA36H0E4</accession>
<name>A0AA36H0E4_CYLNA</name>
<reference evidence="2" key="1">
    <citation type="submission" date="2023-07" db="EMBL/GenBank/DDBJ databases">
        <authorList>
            <consortium name="CYATHOMIX"/>
        </authorList>
    </citation>
    <scope>NUCLEOTIDE SEQUENCE</scope>
    <source>
        <strain evidence="2">N/A</strain>
    </source>
</reference>
<evidence type="ECO:0000313" key="2">
    <source>
        <dbReference type="EMBL" id="CAJ0601719.1"/>
    </source>
</evidence>
<proteinExistence type="predicted"/>
<organism evidence="2 3">
    <name type="scientific">Cylicocyclus nassatus</name>
    <name type="common">Nematode worm</name>
    <dbReference type="NCBI Taxonomy" id="53992"/>
    <lineage>
        <taxon>Eukaryota</taxon>
        <taxon>Metazoa</taxon>
        <taxon>Ecdysozoa</taxon>
        <taxon>Nematoda</taxon>
        <taxon>Chromadorea</taxon>
        <taxon>Rhabditida</taxon>
        <taxon>Rhabditina</taxon>
        <taxon>Rhabditomorpha</taxon>
        <taxon>Strongyloidea</taxon>
        <taxon>Strongylidae</taxon>
        <taxon>Cylicocyclus</taxon>
    </lineage>
</organism>
<evidence type="ECO:0000313" key="3">
    <source>
        <dbReference type="Proteomes" id="UP001176961"/>
    </source>
</evidence>
<sequence>MRFLVGFLLAILLVIVPAAPAAKKPPCGECNKIQDRIRSELCFKNFIPACDLELRTDHNNWNFTVNPSIKVVT</sequence>
<dbReference type="Proteomes" id="UP001176961">
    <property type="component" value="Unassembled WGS sequence"/>
</dbReference>
<comment type="caution">
    <text evidence="2">The sequence shown here is derived from an EMBL/GenBank/DDBJ whole genome shotgun (WGS) entry which is preliminary data.</text>
</comment>
<dbReference type="EMBL" id="CATQJL010000305">
    <property type="protein sequence ID" value="CAJ0601719.1"/>
    <property type="molecule type" value="Genomic_DNA"/>
</dbReference>
<gene>
    <name evidence="2" type="ORF">CYNAS_LOCUS13702</name>
</gene>
<feature type="signal peptide" evidence="1">
    <location>
        <begin position="1"/>
        <end position="21"/>
    </location>
</feature>
<feature type="chain" id="PRO_5041225353" evidence="1">
    <location>
        <begin position="22"/>
        <end position="73"/>
    </location>
</feature>